<accession>A0AAV1I5I2</accession>
<dbReference type="Gene3D" id="2.120.10.30">
    <property type="entry name" value="TolB, C-terminal domain"/>
    <property type="match status" value="1"/>
</dbReference>
<protein>
    <recommendedName>
        <fullName evidence="2">Pyrroloquinoline quinone-dependent pyranose dehydrogenase beta-propeller domain-containing protein</fullName>
    </recommendedName>
</protein>
<dbReference type="Proteomes" id="UP001314263">
    <property type="component" value="Unassembled WGS sequence"/>
</dbReference>
<reference evidence="3 4" key="1">
    <citation type="submission" date="2023-10" db="EMBL/GenBank/DDBJ databases">
        <authorList>
            <person name="Maclean D."/>
            <person name="Macfadyen A."/>
        </authorList>
    </citation>
    <scope>NUCLEOTIDE SEQUENCE [LARGE SCALE GENOMIC DNA]</scope>
</reference>
<dbReference type="PANTHER" id="PTHR33546">
    <property type="entry name" value="LARGE, MULTIFUNCTIONAL SECRETED PROTEIN-RELATED"/>
    <property type="match status" value="1"/>
</dbReference>
<evidence type="ECO:0000256" key="1">
    <source>
        <dbReference type="SAM" id="SignalP"/>
    </source>
</evidence>
<dbReference type="Pfam" id="PF22807">
    <property type="entry name" value="TrAA12"/>
    <property type="match status" value="1"/>
</dbReference>
<sequence length="443" mass="47131">MLRLLLVSAAVCLTAGQSLSQDVENSLNVPPGFSVNVFSNVTAGARSLAISKNTTYPGTILYVSTDTSADPNHRSQNGTATGAELAGRVYGVLDSNNTGTSEGTVILLSGLNNPNGIAWHNGSLYVAEINKITRYDDADAFVIANKPFDLAAGKVIFDGLPNITHHGNRYIRISPSRRLFFDMGAPCNDCLLERAFGNITFGSLNSMALDGTDIQPWAQGIRNTVGFDWNANDTLYFTNNGIDQLGNDRPDDTLNVAPRPGLFFGFPYCHAVGAGPPQLRMPNVAQPLSDPTLSAVNSTNATQNMAFCSQEAQAPAQPLGPHVAALGMRFWNGNGFPPLYSGAAFISEHGSWARDVKIGYRVAAVMFSPNGTVTDHQVFAEGFLKKDGTVWGRPVDVAVSKQGLFISDDLAGAVYRVAYNAWFEAAASAAAPQQISAYTGGPV</sequence>
<dbReference type="PANTHER" id="PTHR33546:SF1">
    <property type="entry name" value="LARGE, MULTIFUNCTIONAL SECRETED PROTEIN"/>
    <property type="match status" value="1"/>
</dbReference>
<keyword evidence="1" id="KW-0732">Signal</keyword>
<dbReference type="SUPFAM" id="SSF50952">
    <property type="entry name" value="Soluble quinoprotein glucose dehydrogenase"/>
    <property type="match status" value="1"/>
</dbReference>
<dbReference type="InterPro" id="IPR011041">
    <property type="entry name" value="Quinoprot_gluc/sorb_DH_b-prop"/>
</dbReference>
<evidence type="ECO:0000313" key="4">
    <source>
        <dbReference type="Proteomes" id="UP001314263"/>
    </source>
</evidence>
<dbReference type="EMBL" id="CAUYUE010000006">
    <property type="protein sequence ID" value="CAK0782012.1"/>
    <property type="molecule type" value="Genomic_DNA"/>
</dbReference>
<feature type="signal peptide" evidence="1">
    <location>
        <begin position="1"/>
        <end position="20"/>
    </location>
</feature>
<dbReference type="InterPro" id="IPR011042">
    <property type="entry name" value="6-blade_b-propeller_TolB-like"/>
</dbReference>
<dbReference type="InterPro" id="IPR054539">
    <property type="entry name" value="Beta-prop_PDH"/>
</dbReference>
<name>A0AAV1I5I2_9CHLO</name>
<keyword evidence="4" id="KW-1185">Reference proteome</keyword>
<proteinExistence type="predicted"/>
<comment type="caution">
    <text evidence="3">The sequence shown here is derived from an EMBL/GenBank/DDBJ whole genome shotgun (WGS) entry which is preliminary data.</text>
</comment>
<organism evidence="3 4">
    <name type="scientific">Coccomyxa viridis</name>
    <dbReference type="NCBI Taxonomy" id="1274662"/>
    <lineage>
        <taxon>Eukaryota</taxon>
        <taxon>Viridiplantae</taxon>
        <taxon>Chlorophyta</taxon>
        <taxon>core chlorophytes</taxon>
        <taxon>Trebouxiophyceae</taxon>
        <taxon>Trebouxiophyceae incertae sedis</taxon>
        <taxon>Coccomyxaceae</taxon>
        <taxon>Coccomyxa</taxon>
    </lineage>
</organism>
<evidence type="ECO:0000259" key="2">
    <source>
        <dbReference type="Pfam" id="PF22807"/>
    </source>
</evidence>
<evidence type="ECO:0000313" key="3">
    <source>
        <dbReference type="EMBL" id="CAK0782012.1"/>
    </source>
</evidence>
<gene>
    <name evidence="3" type="ORF">CVIRNUC_005528</name>
</gene>
<feature type="domain" description="Pyrroloquinoline quinone-dependent pyranose dehydrogenase beta-propeller" evidence="2">
    <location>
        <begin position="217"/>
        <end position="418"/>
    </location>
</feature>
<feature type="chain" id="PRO_5044010232" description="Pyrroloquinoline quinone-dependent pyranose dehydrogenase beta-propeller domain-containing protein" evidence="1">
    <location>
        <begin position="21"/>
        <end position="443"/>
    </location>
</feature>
<dbReference type="AlphaFoldDB" id="A0AAV1I5I2"/>